<feature type="compositionally biased region" description="Low complexity" evidence="1">
    <location>
        <begin position="426"/>
        <end position="441"/>
    </location>
</feature>
<name>A0AA88DC26_FICCA</name>
<feature type="compositionally biased region" description="Low complexity" evidence="1">
    <location>
        <begin position="90"/>
        <end position="101"/>
    </location>
</feature>
<gene>
    <name evidence="2" type="ORF">TIFTF001_018835</name>
</gene>
<feature type="compositionally biased region" description="Basic and acidic residues" evidence="1">
    <location>
        <begin position="515"/>
        <end position="524"/>
    </location>
</feature>
<reference evidence="2" key="1">
    <citation type="submission" date="2023-07" db="EMBL/GenBank/DDBJ databases">
        <title>draft genome sequence of fig (Ficus carica).</title>
        <authorList>
            <person name="Takahashi T."/>
            <person name="Nishimura K."/>
        </authorList>
    </citation>
    <scope>NUCLEOTIDE SEQUENCE</scope>
</reference>
<dbReference type="AlphaFoldDB" id="A0AA88DC26"/>
<evidence type="ECO:0000313" key="3">
    <source>
        <dbReference type="Proteomes" id="UP001187192"/>
    </source>
</evidence>
<dbReference type="EMBL" id="BTGU01000031">
    <property type="protein sequence ID" value="GMN49677.1"/>
    <property type="molecule type" value="Genomic_DNA"/>
</dbReference>
<feature type="region of interest" description="Disordered" evidence="1">
    <location>
        <begin position="1"/>
        <end position="109"/>
    </location>
</feature>
<feature type="region of interest" description="Disordered" evidence="1">
    <location>
        <begin position="330"/>
        <end position="363"/>
    </location>
</feature>
<accession>A0AA88DC26</accession>
<feature type="compositionally biased region" description="Polar residues" evidence="1">
    <location>
        <begin position="349"/>
        <end position="358"/>
    </location>
</feature>
<comment type="caution">
    <text evidence="2">The sequence shown here is derived from an EMBL/GenBank/DDBJ whole genome shotgun (WGS) entry which is preliminary data.</text>
</comment>
<evidence type="ECO:0000313" key="2">
    <source>
        <dbReference type="EMBL" id="GMN49677.1"/>
    </source>
</evidence>
<sequence>MSDLSDYENAKMSRDADVTGSSSSILSSSSGSDATGGTTFPAAHTPNNLSELNGADQAQPAPVVDLTDGGDKASEKTASPTSASRREGSESSGSTPPAGEPVQARHRARSRSLRVNGILVFRMADRDMMDRAGDRPLYSVDYFTSAVTTFYLVSLREEFAIPNNVELVVPGPNDLLPRPPLGYITLSTEFFRAGLHPPFHPYLRQTLTSLNVAPMQLNTNAFRILIICFILWVPITFSRGYVWTRGPHVDASCMEKNNLLREKADPERNQNRLFSHLSLEKYRWFGSSSTSGCPDDLLRVAQPGEATITSRIPEPVLHYRAQTVVTAEVATTSDPSEVPQGVPVAPSHGQRSVSSSPGTWGPRVADENMDLVLRQLFPARDLRIEESTIAEWEQRGSKRPSEQDRMARLQKVARTGDGVKSRVGDSSAAPSSRAGPSATATKVTSDPPEARAIVSKFDNKLTSEVAKSSRRSDPIVAIGDCAEKLIEALYLAFSGSSTTQGYANRMEADVASIKAEDAQRKAENDLAAAQSEHSRYLQVARPTALDEARR</sequence>
<feature type="compositionally biased region" description="Low complexity" evidence="1">
    <location>
        <begin position="19"/>
        <end position="39"/>
    </location>
</feature>
<protein>
    <submittedName>
        <fullName evidence="2">Uncharacterized protein</fullName>
    </submittedName>
</protein>
<proteinExistence type="predicted"/>
<feature type="region of interest" description="Disordered" evidence="1">
    <location>
        <begin position="412"/>
        <end position="447"/>
    </location>
</feature>
<feature type="compositionally biased region" description="Basic and acidic residues" evidence="1">
    <location>
        <begin position="8"/>
        <end position="17"/>
    </location>
</feature>
<organism evidence="2 3">
    <name type="scientific">Ficus carica</name>
    <name type="common">Common fig</name>
    <dbReference type="NCBI Taxonomy" id="3494"/>
    <lineage>
        <taxon>Eukaryota</taxon>
        <taxon>Viridiplantae</taxon>
        <taxon>Streptophyta</taxon>
        <taxon>Embryophyta</taxon>
        <taxon>Tracheophyta</taxon>
        <taxon>Spermatophyta</taxon>
        <taxon>Magnoliopsida</taxon>
        <taxon>eudicotyledons</taxon>
        <taxon>Gunneridae</taxon>
        <taxon>Pentapetalae</taxon>
        <taxon>rosids</taxon>
        <taxon>fabids</taxon>
        <taxon>Rosales</taxon>
        <taxon>Moraceae</taxon>
        <taxon>Ficeae</taxon>
        <taxon>Ficus</taxon>
    </lineage>
</organism>
<feature type="region of interest" description="Disordered" evidence="1">
    <location>
        <begin position="515"/>
        <end position="550"/>
    </location>
</feature>
<evidence type="ECO:0000256" key="1">
    <source>
        <dbReference type="SAM" id="MobiDB-lite"/>
    </source>
</evidence>
<keyword evidence="3" id="KW-1185">Reference proteome</keyword>
<dbReference type="Proteomes" id="UP001187192">
    <property type="component" value="Unassembled WGS sequence"/>
</dbReference>